<proteinExistence type="predicted"/>
<evidence type="ECO:0000313" key="3">
    <source>
        <dbReference type="Proteomes" id="UP000236327"/>
    </source>
</evidence>
<protein>
    <submittedName>
        <fullName evidence="2">Uncharacterized protein</fullName>
    </submittedName>
</protein>
<dbReference type="OrthoDB" id="7278537at2"/>
<accession>A0A2K2G490</accession>
<evidence type="ECO:0000256" key="1">
    <source>
        <dbReference type="SAM" id="MobiDB-lite"/>
    </source>
</evidence>
<reference evidence="2 3" key="1">
    <citation type="submission" date="2016-05" db="EMBL/GenBank/DDBJ databases">
        <title>Complete genome sequence of Novosphingobium guangzhouense SA925(T).</title>
        <authorList>
            <person name="Sha S."/>
        </authorList>
    </citation>
    <scope>NUCLEOTIDE SEQUENCE [LARGE SCALE GENOMIC DNA]</scope>
    <source>
        <strain evidence="2 3">SA925</strain>
    </source>
</reference>
<gene>
    <name evidence="2" type="ORF">A8V01_14680</name>
</gene>
<organism evidence="2 3">
    <name type="scientific">Novosphingobium guangzhouense</name>
    <dbReference type="NCBI Taxonomy" id="1850347"/>
    <lineage>
        <taxon>Bacteria</taxon>
        <taxon>Pseudomonadati</taxon>
        <taxon>Pseudomonadota</taxon>
        <taxon>Alphaproteobacteria</taxon>
        <taxon>Sphingomonadales</taxon>
        <taxon>Sphingomonadaceae</taxon>
        <taxon>Novosphingobium</taxon>
    </lineage>
</organism>
<dbReference type="EMBL" id="LYMM01000022">
    <property type="protein sequence ID" value="PNU05808.1"/>
    <property type="molecule type" value="Genomic_DNA"/>
</dbReference>
<comment type="caution">
    <text evidence="2">The sequence shown here is derived from an EMBL/GenBank/DDBJ whole genome shotgun (WGS) entry which is preliminary data.</text>
</comment>
<keyword evidence="3" id="KW-1185">Reference proteome</keyword>
<dbReference type="AlphaFoldDB" id="A0A2K2G490"/>
<dbReference type="Proteomes" id="UP000236327">
    <property type="component" value="Unassembled WGS sequence"/>
</dbReference>
<sequence>MADQTSVANLALMFIGTETRLMSLDDEKDAARSLKSVWDIQRQAVIRGNAWNWATRRHALPAQDVEVMPPFTFSYKLPARVLRLIEVFDPSGRYTASDYQLEGRSVLTARSGPLYVRCLMDIPEVAEWDPLAAVHFAGALALTCGRRVAGSAFDRAATEERYREATRAAQSTDAMENPPIDQVESEWVTARWGGANPSAREPGWEIN</sequence>
<dbReference type="RefSeq" id="WP_103095014.1">
    <property type="nucleotide sequence ID" value="NZ_LYMM01000022.1"/>
</dbReference>
<name>A0A2K2G490_9SPHN</name>
<feature type="region of interest" description="Disordered" evidence="1">
    <location>
        <begin position="166"/>
        <end position="185"/>
    </location>
</feature>
<evidence type="ECO:0000313" key="2">
    <source>
        <dbReference type="EMBL" id="PNU05808.1"/>
    </source>
</evidence>